<keyword evidence="1" id="KW-0175">Coiled coil</keyword>
<name>A0A8T2N551_9TELE</name>
<dbReference type="OrthoDB" id="9949340at2759"/>
<evidence type="ECO:0000313" key="4">
    <source>
        <dbReference type="Proteomes" id="UP000824540"/>
    </source>
</evidence>
<keyword evidence="4" id="KW-1185">Reference proteome</keyword>
<evidence type="ECO:0000256" key="1">
    <source>
        <dbReference type="SAM" id="Coils"/>
    </source>
</evidence>
<feature type="region of interest" description="Disordered" evidence="2">
    <location>
        <begin position="516"/>
        <end position="535"/>
    </location>
</feature>
<dbReference type="AlphaFoldDB" id="A0A8T2N551"/>
<comment type="caution">
    <text evidence="3">The sequence shown here is derived from an EMBL/GenBank/DDBJ whole genome shotgun (WGS) entry which is preliminary data.</text>
</comment>
<feature type="coiled-coil region" evidence="1">
    <location>
        <begin position="293"/>
        <end position="431"/>
    </location>
</feature>
<organism evidence="3 4">
    <name type="scientific">Albula glossodonta</name>
    <name type="common">roundjaw bonefish</name>
    <dbReference type="NCBI Taxonomy" id="121402"/>
    <lineage>
        <taxon>Eukaryota</taxon>
        <taxon>Metazoa</taxon>
        <taxon>Chordata</taxon>
        <taxon>Craniata</taxon>
        <taxon>Vertebrata</taxon>
        <taxon>Euteleostomi</taxon>
        <taxon>Actinopterygii</taxon>
        <taxon>Neopterygii</taxon>
        <taxon>Teleostei</taxon>
        <taxon>Albuliformes</taxon>
        <taxon>Albulidae</taxon>
        <taxon>Albula</taxon>
    </lineage>
</organism>
<dbReference type="PANTHER" id="PTHR18853">
    <property type="entry name" value="FORKHEAD-ASSOCIATED DOMAIN-CONTAINING PROTEIN 1-RELATED"/>
    <property type="match status" value="1"/>
</dbReference>
<dbReference type="EMBL" id="JAFBMS010000237">
    <property type="protein sequence ID" value="KAG9332812.1"/>
    <property type="molecule type" value="Genomic_DNA"/>
</dbReference>
<gene>
    <name evidence="3" type="ORF">JZ751_014911</name>
</gene>
<accession>A0A8T2N551</accession>
<evidence type="ECO:0008006" key="5">
    <source>
        <dbReference type="Google" id="ProtNLM"/>
    </source>
</evidence>
<reference evidence="3" key="1">
    <citation type="thesis" date="2021" institute="BYU ScholarsArchive" country="Provo, UT, USA">
        <title>Applications of and Algorithms for Genome Assembly and Genomic Analyses with an Emphasis on Marine Teleosts.</title>
        <authorList>
            <person name="Pickett B.D."/>
        </authorList>
    </citation>
    <scope>NUCLEOTIDE SEQUENCE</scope>
    <source>
        <strain evidence="3">HI-2016</strain>
    </source>
</reference>
<protein>
    <recommendedName>
        <fullName evidence="5">Coiled-coil domain-containing protein 27</fullName>
    </recommendedName>
</protein>
<dbReference type="Proteomes" id="UP000824540">
    <property type="component" value="Unassembled WGS sequence"/>
</dbReference>
<evidence type="ECO:0000313" key="3">
    <source>
        <dbReference type="EMBL" id="KAG9332812.1"/>
    </source>
</evidence>
<evidence type="ECO:0000256" key="2">
    <source>
        <dbReference type="SAM" id="MobiDB-lite"/>
    </source>
</evidence>
<sequence>MMAAVGEQNPLERPNTVHWTGVKTQSMQPLQWKTCWTPPYSRSQRYFMSSLVKDPQSCENDKEHLPSTEHIPKCPTNVNASADQFTTKTSAHVTGSCRCSPPLREISSLFSSDEELVRGPEEMKPSSASPALANSRRGEKPWYLIVIHEKEQCLLKLGEEITRLSAFESQCSRKDHEITALQRKLPEVTNQLHQAHNDEVVTAQAELILHLSEEIHRLHLVEEEALGKSQLISELREEIQRMEQPGPQCTHATVLSTQQDRQSAHFEMQLEAPQYNAENTVNLVSLVENTREQDDYDRINKTLTKELEETKNNLKMSSGTVCSLKRALSAKEGELATSRYQVDELKQELRDRMAQLQAMSRKFSCLREGKANEELIATLETENDTLRQLTAQLKEELSLKDHKAAHNMDEVQKLQHDLALERASQAELRRQGQANHNITASLHLQLSKSKVCLEQVQSRYERLRVKILQAVYTAPGVKQPLNEISDTELLQTMQKIIDDRTTFHQRLQQKGEKMPPLTTVEMPGAKTTYTSPKRN</sequence>
<proteinExistence type="predicted"/>
<dbReference type="InterPro" id="IPR052642">
    <property type="entry name" value="CC-FHA_domain"/>
</dbReference>
<dbReference type="PANTHER" id="PTHR18853:SF9">
    <property type="entry name" value="COILED-COIL DOMAIN-CONTAINING PROTEIN 27"/>
    <property type="match status" value="1"/>
</dbReference>